<feature type="binding site" evidence="7">
    <location>
        <position position="256"/>
    </location>
    <ligand>
        <name>substrate</name>
    </ligand>
</feature>
<keyword evidence="11" id="KW-1185">Reference proteome</keyword>
<evidence type="ECO:0000256" key="8">
    <source>
        <dbReference type="PIRSR" id="PIRSR038994-3"/>
    </source>
</evidence>
<evidence type="ECO:0000256" key="5">
    <source>
        <dbReference type="PIRNR" id="PIRNR038994"/>
    </source>
</evidence>
<dbReference type="Gene3D" id="2.30.40.10">
    <property type="entry name" value="Urease, subunit C, domain 1"/>
    <property type="match status" value="1"/>
</dbReference>
<dbReference type="InterPro" id="IPR003764">
    <property type="entry name" value="GlcNAc_6-P_deAcase"/>
</dbReference>
<dbReference type="GO" id="GO:0008448">
    <property type="term" value="F:N-acetylglucosamine-6-phosphate deacetylase activity"/>
    <property type="evidence" value="ECO:0007669"/>
    <property type="project" value="UniProtKB-EC"/>
</dbReference>
<evidence type="ECO:0000313" key="11">
    <source>
        <dbReference type="Proteomes" id="UP000029033"/>
    </source>
</evidence>
<keyword evidence="4 5" id="KW-0119">Carbohydrate metabolism</keyword>
<feature type="binding site" evidence="7">
    <location>
        <position position="169"/>
    </location>
    <ligand>
        <name>substrate</name>
    </ligand>
</feature>
<dbReference type="SUPFAM" id="SSF51556">
    <property type="entry name" value="Metallo-dependent hydrolases"/>
    <property type="match status" value="1"/>
</dbReference>
<feature type="active site" description="Proton donor/acceptor" evidence="6">
    <location>
        <position position="302"/>
    </location>
</feature>
<dbReference type="PANTHER" id="PTHR11113:SF14">
    <property type="entry name" value="N-ACETYLGLUCOSAMINE-6-PHOSPHATE DEACETYLASE"/>
    <property type="match status" value="1"/>
</dbReference>
<feature type="binding site" evidence="8">
    <location>
        <position position="158"/>
    </location>
    <ligand>
        <name>Zn(2+)</name>
        <dbReference type="ChEBI" id="CHEBI:29105"/>
    </ligand>
</feature>
<feature type="binding site" evidence="8">
    <location>
        <position position="224"/>
    </location>
    <ligand>
        <name>Zn(2+)</name>
        <dbReference type="ChEBI" id="CHEBI:29105"/>
    </ligand>
</feature>
<feature type="binding site" evidence="7">
    <location>
        <begin position="336"/>
        <end position="338"/>
    </location>
    <ligand>
        <name>substrate</name>
    </ligand>
</feature>
<dbReference type="InterPro" id="IPR006680">
    <property type="entry name" value="Amidohydro-rel"/>
</dbReference>
<evidence type="ECO:0000256" key="2">
    <source>
        <dbReference type="ARBA" id="ARBA00022723"/>
    </source>
</evidence>
<dbReference type="GeneID" id="85166253"/>
<evidence type="ECO:0000256" key="1">
    <source>
        <dbReference type="ARBA" id="ARBA00010716"/>
    </source>
</evidence>
<dbReference type="eggNOG" id="COG1820">
    <property type="taxonomic scope" value="Bacteria"/>
</dbReference>
<dbReference type="InterPro" id="IPR032466">
    <property type="entry name" value="Metal_Hydrolase"/>
</dbReference>
<feature type="binding site" evidence="8">
    <location>
        <position position="245"/>
    </location>
    <ligand>
        <name>Zn(2+)</name>
        <dbReference type="ChEBI" id="CHEBI:29105"/>
    </ligand>
</feature>
<organism evidence="10 11">
    <name type="scientific">Bifidobacterium scardovii</name>
    <dbReference type="NCBI Taxonomy" id="158787"/>
    <lineage>
        <taxon>Bacteria</taxon>
        <taxon>Bacillati</taxon>
        <taxon>Actinomycetota</taxon>
        <taxon>Actinomycetes</taxon>
        <taxon>Bifidobacteriales</taxon>
        <taxon>Bifidobacteriaceae</taxon>
        <taxon>Bifidobacterium</taxon>
    </lineage>
</organism>
<gene>
    <name evidence="10" type="ORF">BSCA_1723</name>
</gene>
<dbReference type="EC" id="3.5.1.25" evidence="10"/>
<reference evidence="10 11" key="1">
    <citation type="submission" date="2014-03" db="EMBL/GenBank/DDBJ databases">
        <title>Genomics of Bifidobacteria.</title>
        <authorList>
            <person name="Ventura M."/>
            <person name="Milani C."/>
            <person name="Lugli G.A."/>
        </authorList>
    </citation>
    <scope>NUCLEOTIDE SEQUENCE [LARGE SCALE GENOMIC DNA]</scope>
    <source>
        <strain evidence="10 11">LMG 21589</strain>
    </source>
</reference>
<dbReference type="EMBL" id="JGZO01000007">
    <property type="protein sequence ID" value="KFI94512.1"/>
    <property type="molecule type" value="Genomic_DNA"/>
</dbReference>
<dbReference type="RefSeq" id="WP_033518960.1">
    <property type="nucleotide sequence ID" value="NZ_CAUPKV010000004.1"/>
</dbReference>
<comment type="caution">
    <text evidence="10">The sequence shown here is derived from an EMBL/GenBank/DDBJ whole genome shotgun (WGS) entry which is preliminary data.</text>
</comment>
<sequence>MTQSRERIVERVTAALTGDPAPIAIHHARKIDARGVADHFWIVSDGGVIVATGTDEEAFESACRSISIDPADENAIIDANGRLLTPGYVDIHAHGAWEHSFDDGPSGIDVARAGHAVHGTTRQVLSLITNPIDVMCANLRNVRAKMDERPDVLGAHLEGPFLALARKGAHDPECLKDPVPELVDELLAAADGCLRQITIAPELPHGIGAIRQFSAAGVVPAVGHCDADYETAKRGFDAGAGIMTHMFNAMNGLHHRKPGPIPAAVEDPRVTIELINDGFHVQNPMVSLSFGFAPHRTAFVTDAMAATDCPDGPYKLGALDVNVVDGHARLVSNGAIAGSTLLLEVAVQRAVLELGISPVEAVEAATLTPARAFGFDQPNAVTGAPIGLIAPGFAADVLLSDPGTWAVDQVWCAGRKVK</sequence>
<dbReference type="SUPFAM" id="SSF51338">
    <property type="entry name" value="Composite domain of metallo-dependent hydrolases"/>
    <property type="match status" value="1"/>
</dbReference>
<feature type="domain" description="Amidohydrolase-related" evidence="9">
    <location>
        <begin position="84"/>
        <end position="415"/>
    </location>
</feature>
<accession>A0A087DG62</accession>
<dbReference type="STRING" id="158787.BSCA_1723"/>
<evidence type="ECO:0000256" key="7">
    <source>
        <dbReference type="PIRSR" id="PIRSR038994-2"/>
    </source>
</evidence>
<comment type="cofactor">
    <cofactor evidence="8">
        <name>a divalent metal cation</name>
        <dbReference type="ChEBI" id="CHEBI:60240"/>
    </cofactor>
    <text evidence="8">Binds 1 divalent metal cation per subunit.</text>
</comment>
<dbReference type="Pfam" id="PF01979">
    <property type="entry name" value="Amidohydro_1"/>
    <property type="match status" value="1"/>
</dbReference>
<dbReference type="PIRSF" id="PIRSF038994">
    <property type="entry name" value="NagA"/>
    <property type="match status" value="1"/>
</dbReference>
<evidence type="ECO:0000256" key="3">
    <source>
        <dbReference type="ARBA" id="ARBA00022801"/>
    </source>
</evidence>
<dbReference type="PANTHER" id="PTHR11113">
    <property type="entry name" value="N-ACETYLGLUCOSAMINE-6-PHOSPHATE DEACETYLASE"/>
    <property type="match status" value="1"/>
</dbReference>
<protein>
    <submittedName>
        <fullName evidence="10">N-acetylglucosamine-6-phosphate deacetylase</fullName>
        <ecNumber evidence="10">3.5.1.25</ecNumber>
    </submittedName>
</protein>
<dbReference type="Proteomes" id="UP000029033">
    <property type="component" value="Unassembled WGS sequence"/>
</dbReference>
<dbReference type="Gene3D" id="3.20.20.140">
    <property type="entry name" value="Metal-dependent hydrolases"/>
    <property type="match status" value="1"/>
</dbReference>
<evidence type="ECO:0000256" key="4">
    <source>
        <dbReference type="ARBA" id="ARBA00023277"/>
    </source>
</evidence>
<comment type="similarity">
    <text evidence="1 5">Belongs to the metallo-dependent hydrolases superfamily. NagA family.</text>
</comment>
<evidence type="ECO:0000313" key="10">
    <source>
        <dbReference type="EMBL" id="KFI94512.1"/>
    </source>
</evidence>
<evidence type="ECO:0000256" key="6">
    <source>
        <dbReference type="PIRSR" id="PIRSR038994-1"/>
    </source>
</evidence>
<dbReference type="InterPro" id="IPR011059">
    <property type="entry name" value="Metal-dep_hydrolase_composite"/>
</dbReference>
<proteinExistence type="inferred from homology"/>
<dbReference type="CDD" id="cd00854">
    <property type="entry name" value="NagA"/>
    <property type="match status" value="1"/>
</dbReference>
<dbReference type="OrthoDB" id="9776488at2"/>
<evidence type="ECO:0000259" key="9">
    <source>
        <dbReference type="Pfam" id="PF01979"/>
    </source>
</evidence>
<dbReference type="GO" id="GO:0006046">
    <property type="term" value="P:N-acetylglucosamine catabolic process"/>
    <property type="evidence" value="ECO:0007669"/>
    <property type="project" value="TreeGrafter"/>
</dbReference>
<feature type="binding site" evidence="7">
    <location>
        <position position="280"/>
    </location>
    <ligand>
        <name>substrate</name>
    </ligand>
</feature>
<keyword evidence="3 5" id="KW-0378">Hydrolase</keyword>
<feature type="binding site" evidence="7">
    <location>
        <begin position="248"/>
        <end position="249"/>
    </location>
    <ligand>
        <name>substrate</name>
    </ligand>
</feature>
<keyword evidence="2 8" id="KW-0479">Metal-binding</keyword>
<dbReference type="AlphaFoldDB" id="A0A087DG62"/>
<name>A0A087DG62_9BIFI</name>
<dbReference type="GO" id="GO:0046872">
    <property type="term" value="F:metal ion binding"/>
    <property type="evidence" value="ECO:0007669"/>
    <property type="project" value="UniProtKB-KW"/>
</dbReference>